<dbReference type="AlphaFoldDB" id="A0A3B0WBQ7"/>
<feature type="domain" description="Transporter-associated" evidence="1">
    <location>
        <begin position="1"/>
        <end position="62"/>
    </location>
</feature>
<evidence type="ECO:0000259" key="1">
    <source>
        <dbReference type="SMART" id="SM01091"/>
    </source>
</evidence>
<accession>A0A3B0WBQ7</accession>
<name>A0A3B0WBQ7_9ZZZZ</name>
<proteinExistence type="predicted"/>
<evidence type="ECO:0000313" key="2">
    <source>
        <dbReference type="EMBL" id="VAW49850.1"/>
    </source>
</evidence>
<dbReference type="EMBL" id="UOFB01000402">
    <property type="protein sequence ID" value="VAW49850.1"/>
    <property type="molecule type" value="Genomic_DNA"/>
</dbReference>
<organism evidence="2">
    <name type="scientific">hydrothermal vent metagenome</name>
    <dbReference type="NCBI Taxonomy" id="652676"/>
    <lineage>
        <taxon>unclassified sequences</taxon>
        <taxon>metagenomes</taxon>
        <taxon>ecological metagenomes</taxon>
    </lineage>
</organism>
<dbReference type="Gene3D" id="3.30.465.10">
    <property type="match status" value="1"/>
</dbReference>
<feature type="non-terminal residue" evidence="2">
    <location>
        <position position="1"/>
    </location>
</feature>
<reference evidence="2" key="1">
    <citation type="submission" date="2018-06" db="EMBL/GenBank/DDBJ databases">
        <authorList>
            <person name="Zhirakovskaya E."/>
        </authorList>
    </citation>
    <scope>NUCLEOTIDE SEQUENCE</scope>
</reference>
<dbReference type="InterPro" id="IPR016169">
    <property type="entry name" value="FAD-bd_PCMH_sub2"/>
</dbReference>
<gene>
    <name evidence="2" type="ORF">MNBD_GAMMA04-1058</name>
</gene>
<protein>
    <submittedName>
        <fullName evidence="2">Membrane protein YfjD</fullName>
    </submittedName>
</protein>
<dbReference type="SMART" id="SM01091">
    <property type="entry name" value="CorC_HlyC"/>
    <property type="match status" value="1"/>
</dbReference>
<sequence>DLNKEYNLNLPTDGPKTLNGLIQEELETLPSLGTCIKIGDYILEVVKTSNNAVQSVKLTATKPQEKSAQDHA</sequence>
<dbReference type="GO" id="GO:0050660">
    <property type="term" value="F:flavin adenine dinucleotide binding"/>
    <property type="evidence" value="ECO:0007669"/>
    <property type="project" value="InterPro"/>
</dbReference>
<dbReference type="InterPro" id="IPR036318">
    <property type="entry name" value="FAD-bd_PCMH-like_sf"/>
</dbReference>
<dbReference type="InterPro" id="IPR005170">
    <property type="entry name" value="Transptr-assoc_dom"/>
</dbReference>
<dbReference type="SUPFAM" id="SSF56176">
    <property type="entry name" value="FAD-binding/transporter-associated domain-like"/>
    <property type="match status" value="1"/>
</dbReference>
<dbReference type="Pfam" id="PF03471">
    <property type="entry name" value="CorC_HlyC"/>
    <property type="match status" value="1"/>
</dbReference>